<evidence type="ECO:0000313" key="2">
    <source>
        <dbReference type="Proteomes" id="UP000199373"/>
    </source>
</evidence>
<gene>
    <name evidence="1" type="ORF">SAMN04487850_2321</name>
</gene>
<dbReference type="AlphaFoldDB" id="A0A1I0QC06"/>
<protein>
    <submittedName>
        <fullName evidence="1">Uncharacterized protein</fullName>
    </submittedName>
</protein>
<keyword evidence="2" id="KW-1185">Reference proteome</keyword>
<organism evidence="1 2">
    <name type="scientific">Prevotella aff. ruminicola Tc2-24</name>
    <dbReference type="NCBI Taxonomy" id="81582"/>
    <lineage>
        <taxon>Bacteria</taxon>
        <taxon>Pseudomonadati</taxon>
        <taxon>Bacteroidota</taxon>
        <taxon>Bacteroidia</taxon>
        <taxon>Bacteroidales</taxon>
        <taxon>Prevotellaceae</taxon>
        <taxon>Prevotella</taxon>
    </lineage>
</organism>
<evidence type="ECO:0000313" key="1">
    <source>
        <dbReference type="EMBL" id="SEW24337.1"/>
    </source>
</evidence>
<dbReference type="Proteomes" id="UP000199373">
    <property type="component" value="Unassembled WGS sequence"/>
</dbReference>
<dbReference type="EMBL" id="FOIQ01000006">
    <property type="protein sequence ID" value="SEW24337.1"/>
    <property type="molecule type" value="Genomic_DNA"/>
</dbReference>
<name>A0A1I0QC06_9BACT</name>
<sequence>MLANVTYYAYLRKRKVNYKYDSWIKLTRETFA</sequence>
<reference evidence="1 2" key="1">
    <citation type="submission" date="2016-10" db="EMBL/GenBank/DDBJ databases">
        <authorList>
            <person name="de Groot N.N."/>
        </authorList>
    </citation>
    <scope>NUCLEOTIDE SEQUENCE [LARGE SCALE GENOMIC DNA]</scope>
    <source>
        <strain evidence="1 2">TC2-24</strain>
    </source>
</reference>
<proteinExistence type="predicted"/>
<accession>A0A1I0QC06</accession>